<proteinExistence type="predicted"/>
<dbReference type="PANTHER" id="PTHR46289">
    <property type="entry name" value="52 KDA REPRESSOR OF THE INHIBITOR OF THE PROTEIN KINASE-LIKE PROTEIN-RELATED"/>
    <property type="match status" value="1"/>
</dbReference>
<reference evidence="1" key="1">
    <citation type="submission" date="2024-04" db="EMBL/GenBank/DDBJ databases">
        <authorList>
            <consortium name="Molecular Ecology Group"/>
        </authorList>
    </citation>
    <scope>NUCLEOTIDE SEQUENCE</scope>
</reference>
<gene>
    <name evidence="1" type="ORF">LPLAT_LOCUS13692</name>
</gene>
<dbReference type="PANTHER" id="PTHR46289:SF17">
    <property type="entry name" value="HAT C-TERMINAL DIMERISATION DOMAIN-CONTAINING PROTEIN"/>
    <property type="match status" value="1"/>
</dbReference>
<dbReference type="AlphaFoldDB" id="A0AAV2P8K3"/>
<evidence type="ECO:0000313" key="1">
    <source>
        <dbReference type="EMBL" id="CAL1688672.1"/>
    </source>
</evidence>
<dbReference type="InterPro" id="IPR052958">
    <property type="entry name" value="IFN-induced_PKR_regulator"/>
</dbReference>
<name>A0AAV2P8K3_9HYME</name>
<accession>A0AAV2P8K3</accession>
<evidence type="ECO:0000313" key="2">
    <source>
        <dbReference type="Proteomes" id="UP001497644"/>
    </source>
</evidence>
<keyword evidence="2" id="KW-1185">Reference proteome</keyword>
<dbReference type="EMBL" id="OZ034831">
    <property type="protein sequence ID" value="CAL1688672.1"/>
    <property type="molecule type" value="Genomic_DNA"/>
</dbReference>
<sequence length="162" mass="18542">MCVVNHIFALSHGVANALQAKHIDLKNCVTMSENLIKELAIMRENFKPIYEEAGKLAAEIGATLSIPRRTGRQTLRANFDTEDCCEYYKLSVFLPFLDYFTSQLHERFMKHKGILQNIEVFLPFQVVKASDSEIARAIKEVMQQWPDDVISTEVGFLNEVKM</sequence>
<protein>
    <submittedName>
        <fullName evidence="1">Uncharacterized protein</fullName>
    </submittedName>
</protein>
<dbReference type="Proteomes" id="UP001497644">
    <property type="component" value="Chromosome 8"/>
</dbReference>
<organism evidence="1 2">
    <name type="scientific">Lasius platythorax</name>
    <dbReference type="NCBI Taxonomy" id="488582"/>
    <lineage>
        <taxon>Eukaryota</taxon>
        <taxon>Metazoa</taxon>
        <taxon>Ecdysozoa</taxon>
        <taxon>Arthropoda</taxon>
        <taxon>Hexapoda</taxon>
        <taxon>Insecta</taxon>
        <taxon>Pterygota</taxon>
        <taxon>Neoptera</taxon>
        <taxon>Endopterygota</taxon>
        <taxon>Hymenoptera</taxon>
        <taxon>Apocrita</taxon>
        <taxon>Aculeata</taxon>
        <taxon>Formicoidea</taxon>
        <taxon>Formicidae</taxon>
        <taxon>Formicinae</taxon>
        <taxon>Lasius</taxon>
        <taxon>Lasius</taxon>
    </lineage>
</organism>